<proteinExistence type="predicted"/>
<sequence length="92" mass="10949">MPHQELSDAKFMCPCLPRPTLRTSFSAFLHTTTFMNLILSFLYGPTVGSVWVVPVERPTHHPTWIHRDNQWRQRRRNKHFQYNRNGDKANDD</sequence>
<gene>
    <name evidence="1" type="ORF">FA13DRAFT_1165032</name>
</gene>
<keyword evidence="2" id="KW-1185">Reference proteome</keyword>
<evidence type="ECO:0000313" key="1">
    <source>
        <dbReference type="EMBL" id="TEB06377.1"/>
    </source>
</evidence>
<evidence type="ECO:0000313" key="2">
    <source>
        <dbReference type="Proteomes" id="UP000298030"/>
    </source>
</evidence>
<dbReference type="Proteomes" id="UP000298030">
    <property type="component" value="Unassembled WGS sequence"/>
</dbReference>
<name>A0A4Y7RDG5_COPMI</name>
<reference evidence="1 2" key="1">
    <citation type="journal article" date="2019" name="Nat. Ecol. Evol.">
        <title>Megaphylogeny resolves global patterns of mushroom evolution.</title>
        <authorList>
            <person name="Varga T."/>
            <person name="Krizsan K."/>
            <person name="Foldi C."/>
            <person name="Dima B."/>
            <person name="Sanchez-Garcia M."/>
            <person name="Sanchez-Ramirez S."/>
            <person name="Szollosi G.J."/>
            <person name="Szarkandi J.G."/>
            <person name="Papp V."/>
            <person name="Albert L."/>
            <person name="Andreopoulos W."/>
            <person name="Angelini C."/>
            <person name="Antonin V."/>
            <person name="Barry K.W."/>
            <person name="Bougher N.L."/>
            <person name="Buchanan P."/>
            <person name="Buyck B."/>
            <person name="Bense V."/>
            <person name="Catcheside P."/>
            <person name="Chovatia M."/>
            <person name="Cooper J."/>
            <person name="Damon W."/>
            <person name="Desjardin D."/>
            <person name="Finy P."/>
            <person name="Geml J."/>
            <person name="Haridas S."/>
            <person name="Hughes K."/>
            <person name="Justo A."/>
            <person name="Karasinski D."/>
            <person name="Kautmanova I."/>
            <person name="Kiss B."/>
            <person name="Kocsube S."/>
            <person name="Kotiranta H."/>
            <person name="LaButti K.M."/>
            <person name="Lechner B.E."/>
            <person name="Liimatainen K."/>
            <person name="Lipzen A."/>
            <person name="Lukacs Z."/>
            <person name="Mihaltcheva S."/>
            <person name="Morgado L.N."/>
            <person name="Niskanen T."/>
            <person name="Noordeloos M.E."/>
            <person name="Ohm R.A."/>
            <person name="Ortiz-Santana B."/>
            <person name="Ovrebo C."/>
            <person name="Racz N."/>
            <person name="Riley R."/>
            <person name="Savchenko A."/>
            <person name="Shiryaev A."/>
            <person name="Soop K."/>
            <person name="Spirin V."/>
            <person name="Szebenyi C."/>
            <person name="Tomsovsky M."/>
            <person name="Tulloss R.E."/>
            <person name="Uehling J."/>
            <person name="Grigoriev I.V."/>
            <person name="Vagvolgyi C."/>
            <person name="Papp T."/>
            <person name="Martin F.M."/>
            <person name="Miettinen O."/>
            <person name="Hibbett D.S."/>
            <person name="Nagy L.G."/>
        </authorList>
    </citation>
    <scope>NUCLEOTIDE SEQUENCE [LARGE SCALE GENOMIC DNA]</scope>
    <source>
        <strain evidence="1 2">FP101781</strain>
    </source>
</reference>
<dbReference type="EMBL" id="QPFP01000568">
    <property type="protein sequence ID" value="TEB06377.1"/>
    <property type="molecule type" value="Genomic_DNA"/>
</dbReference>
<dbReference type="AlphaFoldDB" id="A0A4Y7RDG5"/>
<organism evidence="1 2">
    <name type="scientific">Coprinellus micaceus</name>
    <name type="common">Glistening ink-cap mushroom</name>
    <name type="synonym">Coprinus micaceus</name>
    <dbReference type="NCBI Taxonomy" id="71717"/>
    <lineage>
        <taxon>Eukaryota</taxon>
        <taxon>Fungi</taxon>
        <taxon>Dikarya</taxon>
        <taxon>Basidiomycota</taxon>
        <taxon>Agaricomycotina</taxon>
        <taxon>Agaricomycetes</taxon>
        <taxon>Agaricomycetidae</taxon>
        <taxon>Agaricales</taxon>
        <taxon>Agaricineae</taxon>
        <taxon>Psathyrellaceae</taxon>
        <taxon>Coprinellus</taxon>
    </lineage>
</organism>
<protein>
    <submittedName>
        <fullName evidence="1">Uncharacterized protein</fullName>
    </submittedName>
</protein>
<accession>A0A4Y7RDG5</accession>
<comment type="caution">
    <text evidence="1">The sequence shown here is derived from an EMBL/GenBank/DDBJ whole genome shotgun (WGS) entry which is preliminary data.</text>
</comment>